<proteinExistence type="predicted"/>
<protein>
    <recommendedName>
        <fullName evidence="4">17 kDa surface antigen</fullName>
    </recommendedName>
</protein>
<keyword evidence="1" id="KW-0732">Signal</keyword>
<evidence type="ECO:0000313" key="3">
    <source>
        <dbReference type="Proteomes" id="UP000276254"/>
    </source>
</evidence>
<feature type="signal peptide" evidence="1">
    <location>
        <begin position="1"/>
        <end position="23"/>
    </location>
</feature>
<keyword evidence="3" id="KW-1185">Reference proteome</keyword>
<evidence type="ECO:0008006" key="4">
    <source>
        <dbReference type="Google" id="ProtNLM"/>
    </source>
</evidence>
<feature type="chain" id="PRO_5019852970" description="17 kDa surface antigen" evidence="1">
    <location>
        <begin position="24"/>
        <end position="72"/>
    </location>
</feature>
<gene>
    <name evidence="2" type="ORF">D3Y57_17795</name>
</gene>
<dbReference type="RefSeq" id="WP_121154751.1">
    <property type="nucleotide sequence ID" value="NZ_CP032829.1"/>
</dbReference>
<evidence type="ECO:0000256" key="1">
    <source>
        <dbReference type="SAM" id="SignalP"/>
    </source>
</evidence>
<dbReference type="AlphaFoldDB" id="A0A494TJA9"/>
<sequence>MRRLVTLSIATAAILSMPAVVQAKGCIKGAVVGGVAGHYAGHHAVAGAVGGCALGHHMAKKSGARKVAQARR</sequence>
<dbReference type="EMBL" id="CP032829">
    <property type="protein sequence ID" value="AYJ87442.1"/>
    <property type="molecule type" value="Genomic_DNA"/>
</dbReference>
<dbReference type="KEGG" id="spha:D3Y57_17795"/>
<organism evidence="2 3">
    <name type="scientific">Sphingomonas paeninsulae</name>
    <dbReference type="NCBI Taxonomy" id="2319844"/>
    <lineage>
        <taxon>Bacteria</taxon>
        <taxon>Pseudomonadati</taxon>
        <taxon>Pseudomonadota</taxon>
        <taxon>Alphaproteobacteria</taxon>
        <taxon>Sphingomonadales</taxon>
        <taxon>Sphingomonadaceae</taxon>
        <taxon>Sphingomonas</taxon>
    </lineage>
</organism>
<evidence type="ECO:0000313" key="2">
    <source>
        <dbReference type="EMBL" id="AYJ87442.1"/>
    </source>
</evidence>
<accession>A0A494TJA9</accession>
<reference evidence="2 3" key="1">
    <citation type="submission" date="2018-09" db="EMBL/GenBank/DDBJ databases">
        <title>Sphingomonas peninsula sp. nov., isolated from fildes peninsula, Antarctic soil.</title>
        <authorList>
            <person name="Yingchao G."/>
        </authorList>
    </citation>
    <scope>NUCLEOTIDE SEQUENCE [LARGE SCALE GENOMIC DNA]</scope>
    <source>
        <strain evidence="2 3">YZ-8</strain>
    </source>
</reference>
<dbReference type="Proteomes" id="UP000276254">
    <property type="component" value="Chromosome"/>
</dbReference>
<name>A0A494TJA9_SPHPE</name>